<sequence>MTSASIAQVASATAALCGAAGVTYYAVNVAKVFGGARRGEGDANGRARAIEGGRGATLRTGERTRASARGGSIDASAREGVGTDDGRARARAGDPLPSTMTKEWEDATKARMKAWPREGSATPVVLEPMDK</sequence>
<feature type="compositionally biased region" description="Basic and acidic residues" evidence="1">
    <location>
        <begin position="37"/>
        <end position="51"/>
    </location>
</feature>
<name>A0A7R9XS84_9CHLO</name>
<evidence type="ECO:0000256" key="1">
    <source>
        <dbReference type="SAM" id="MobiDB-lite"/>
    </source>
</evidence>
<dbReference type="EMBL" id="HBDX01004096">
    <property type="protein sequence ID" value="CAD8222800.1"/>
    <property type="molecule type" value="Transcribed_RNA"/>
</dbReference>
<reference evidence="2" key="1">
    <citation type="submission" date="2021-01" db="EMBL/GenBank/DDBJ databases">
        <authorList>
            <person name="Corre E."/>
            <person name="Pelletier E."/>
            <person name="Niang G."/>
            <person name="Scheremetjew M."/>
            <person name="Finn R."/>
            <person name="Kale V."/>
            <person name="Holt S."/>
            <person name="Cochrane G."/>
            <person name="Meng A."/>
            <person name="Brown T."/>
            <person name="Cohen L."/>
        </authorList>
    </citation>
    <scope>NUCLEOTIDE SEQUENCE</scope>
    <source>
        <strain evidence="2">Clade-A-BCC118000</strain>
    </source>
</reference>
<proteinExistence type="predicted"/>
<dbReference type="AlphaFoldDB" id="A0A7R9XS84"/>
<gene>
    <name evidence="2" type="ORF">OLUC0939_LOCUS3524</name>
</gene>
<feature type="region of interest" description="Disordered" evidence="1">
    <location>
        <begin position="36"/>
        <end position="131"/>
    </location>
</feature>
<protein>
    <submittedName>
        <fullName evidence="2">Uncharacterized protein</fullName>
    </submittedName>
</protein>
<organism evidence="2">
    <name type="scientific">Ostreococcus sp. 'lucimarinus'</name>
    <dbReference type="NCBI Taxonomy" id="242159"/>
    <lineage>
        <taxon>Eukaryota</taxon>
        <taxon>Viridiplantae</taxon>
        <taxon>Chlorophyta</taxon>
        <taxon>Mamiellophyceae</taxon>
        <taxon>Mamiellales</taxon>
        <taxon>Bathycoccaceae</taxon>
        <taxon>Ostreococcus</taxon>
    </lineage>
</organism>
<accession>A0A7R9XS84</accession>
<evidence type="ECO:0000313" key="2">
    <source>
        <dbReference type="EMBL" id="CAD8222800.1"/>
    </source>
</evidence>